<evidence type="ECO:0000313" key="2">
    <source>
        <dbReference type="EMBL" id="GMR32624.1"/>
    </source>
</evidence>
<keyword evidence="3" id="KW-1185">Reference proteome</keyword>
<name>A0AAN4Z3V9_9BILA</name>
<dbReference type="EMBL" id="BTRK01000001">
    <property type="protein sequence ID" value="GMR32624.1"/>
    <property type="molecule type" value="Genomic_DNA"/>
</dbReference>
<comment type="caution">
    <text evidence="2">The sequence shown here is derived from an EMBL/GenBank/DDBJ whole genome shotgun (WGS) entry which is preliminary data.</text>
</comment>
<dbReference type="Proteomes" id="UP001328107">
    <property type="component" value="Unassembled WGS sequence"/>
</dbReference>
<feature type="signal peptide" evidence="1">
    <location>
        <begin position="1"/>
        <end position="21"/>
    </location>
</feature>
<feature type="chain" id="PRO_5042876630" evidence="1">
    <location>
        <begin position="22"/>
        <end position="139"/>
    </location>
</feature>
<accession>A0AAN4Z3V9</accession>
<feature type="non-terminal residue" evidence="2">
    <location>
        <position position="139"/>
    </location>
</feature>
<reference evidence="3" key="1">
    <citation type="submission" date="2022-10" db="EMBL/GenBank/DDBJ databases">
        <title>Genome assembly of Pristionchus species.</title>
        <authorList>
            <person name="Yoshida K."/>
            <person name="Sommer R.J."/>
        </authorList>
    </citation>
    <scope>NUCLEOTIDE SEQUENCE [LARGE SCALE GENOMIC DNA]</scope>
    <source>
        <strain evidence="3">RS5460</strain>
    </source>
</reference>
<evidence type="ECO:0000256" key="1">
    <source>
        <dbReference type="SAM" id="SignalP"/>
    </source>
</evidence>
<dbReference type="AlphaFoldDB" id="A0AAN4Z3V9"/>
<gene>
    <name evidence="2" type="ORF">PMAYCL1PPCAC_02819</name>
</gene>
<organism evidence="2 3">
    <name type="scientific">Pristionchus mayeri</name>
    <dbReference type="NCBI Taxonomy" id="1317129"/>
    <lineage>
        <taxon>Eukaryota</taxon>
        <taxon>Metazoa</taxon>
        <taxon>Ecdysozoa</taxon>
        <taxon>Nematoda</taxon>
        <taxon>Chromadorea</taxon>
        <taxon>Rhabditida</taxon>
        <taxon>Rhabditina</taxon>
        <taxon>Diplogasteromorpha</taxon>
        <taxon>Diplogasteroidea</taxon>
        <taxon>Neodiplogasteridae</taxon>
        <taxon>Pristionchus</taxon>
    </lineage>
</organism>
<evidence type="ECO:0000313" key="3">
    <source>
        <dbReference type="Proteomes" id="UP001328107"/>
    </source>
</evidence>
<keyword evidence="1" id="KW-0732">Signal</keyword>
<proteinExistence type="predicted"/>
<protein>
    <submittedName>
        <fullName evidence="2">Uncharacterized protein</fullName>
    </submittedName>
</protein>
<sequence>MPWLRSLPILLLSLQSSLIDAQFAELAGLATSFLGPGLGGALEGASAGAGALGQIGQFYQLAQAGIGLAGTGVDVLNKASQGNWFPAVIEQATLVRLGGALGALGGLPGLGGGGGGGGTDIGSEFGKSYPAPTAEDYET</sequence>